<evidence type="ECO:0008006" key="3">
    <source>
        <dbReference type="Google" id="ProtNLM"/>
    </source>
</evidence>
<sequence length="132" mass="14992">MRHYYSSNKAHIFWDEVVESVVISWNSFANGNEFREPLDKMIELAVIKKAKKALFDSSHILVLAEDTKWLSEQWLPRLLNAGIKYTATVNPTRSDTNSGIKNTTTGKDTTKLLHHEFMDIQKAVAWLSGIAA</sequence>
<accession>A0ABW0W274</accession>
<reference evidence="2" key="1">
    <citation type="journal article" date="2019" name="Int. J. Syst. Evol. Microbiol.">
        <title>The Global Catalogue of Microorganisms (GCM) 10K type strain sequencing project: providing services to taxonomists for standard genome sequencing and annotation.</title>
        <authorList>
            <consortium name="The Broad Institute Genomics Platform"/>
            <consortium name="The Broad Institute Genome Sequencing Center for Infectious Disease"/>
            <person name="Wu L."/>
            <person name="Ma J."/>
        </authorList>
    </citation>
    <scope>NUCLEOTIDE SEQUENCE [LARGE SCALE GENOMIC DNA]</scope>
    <source>
        <strain evidence="2">CGMCC 1.3240</strain>
    </source>
</reference>
<organism evidence="1 2">
    <name type="scientific">Paenibacillus solisilvae</name>
    <dbReference type="NCBI Taxonomy" id="2486751"/>
    <lineage>
        <taxon>Bacteria</taxon>
        <taxon>Bacillati</taxon>
        <taxon>Bacillota</taxon>
        <taxon>Bacilli</taxon>
        <taxon>Bacillales</taxon>
        <taxon>Paenibacillaceae</taxon>
        <taxon>Paenibacillus</taxon>
    </lineage>
</organism>
<proteinExistence type="predicted"/>
<dbReference type="Proteomes" id="UP001596047">
    <property type="component" value="Unassembled WGS sequence"/>
</dbReference>
<name>A0ABW0W274_9BACL</name>
<comment type="caution">
    <text evidence="1">The sequence shown here is derived from an EMBL/GenBank/DDBJ whole genome shotgun (WGS) entry which is preliminary data.</text>
</comment>
<keyword evidence="2" id="KW-1185">Reference proteome</keyword>
<evidence type="ECO:0000313" key="1">
    <source>
        <dbReference type="EMBL" id="MFC5650521.1"/>
    </source>
</evidence>
<dbReference type="EMBL" id="JBHSOW010000058">
    <property type="protein sequence ID" value="MFC5650521.1"/>
    <property type="molecule type" value="Genomic_DNA"/>
</dbReference>
<dbReference type="RefSeq" id="WP_379189083.1">
    <property type="nucleotide sequence ID" value="NZ_JBHSOW010000058.1"/>
</dbReference>
<evidence type="ECO:0000313" key="2">
    <source>
        <dbReference type="Proteomes" id="UP001596047"/>
    </source>
</evidence>
<gene>
    <name evidence="1" type="ORF">ACFPYJ_15600</name>
</gene>
<protein>
    <recommendedName>
        <fullName evidence="3">STAS/SEC14 domain-containing protein</fullName>
    </recommendedName>
</protein>